<gene>
    <name evidence="1" type="ORF">MEBOL_005457</name>
</gene>
<keyword evidence="2" id="KW-1185">Reference proteome</keyword>
<accession>A0A250IJQ2</accession>
<name>A0A250IJQ2_9BACT</name>
<proteinExistence type="predicted"/>
<evidence type="ECO:0000313" key="1">
    <source>
        <dbReference type="EMBL" id="ATB31985.1"/>
    </source>
</evidence>
<dbReference type="AlphaFoldDB" id="A0A250IJQ2"/>
<dbReference type="KEGG" id="mbd:MEBOL_005457"/>
<evidence type="ECO:0000313" key="2">
    <source>
        <dbReference type="Proteomes" id="UP000217289"/>
    </source>
</evidence>
<organism evidence="1 2">
    <name type="scientific">Melittangium boletus DSM 14713</name>
    <dbReference type="NCBI Taxonomy" id="1294270"/>
    <lineage>
        <taxon>Bacteria</taxon>
        <taxon>Pseudomonadati</taxon>
        <taxon>Myxococcota</taxon>
        <taxon>Myxococcia</taxon>
        <taxon>Myxococcales</taxon>
        <taxon>Cystobacterineae</taxon>
        <taxon>Archangiaceae</taxon>
        <taxon>Melittangium</taxon>
    </lineage>
</organism>
<dbReference type="EMBL" id="CP022163">
    <property type="protein sequence ID" value="ATB31985.1"/>
    <property type="molecule type" value="Genomic_DNA"/>
</dbReference>
<protein>
    <submittedName>
        <fullName evidence="1">Uncharacterized protein</fullName>
    </submittedName>
</protein>
<dbReference type="Proteomes" id="UP000217289">
    <property type="component" value="Chromosome"/>
</dbReference>
<reference evidence="1 2" key="1">
    <citation type="submission" date="2017-06" db="EMBL/GenBank/DDBJ databases">
        <authorList>
            <person name="Kim H.J."/>
            <person name="Triplett B.A."/>
        </authorList>
    </citation>
    <scope>NUCLEOTIDE SEQUENCE [LARGE SCALE GENOMIC DNA]</scope>
    <source>
        <strain evidence="1 2">DSM 14713</strain>
    </source>
</reference>
<sequence>MIRAAPGSTFCRLRRRGIARVLSLGMSQLTAFS</sequence>